<evidence type="ECO:0000259" key="4">
    <source>
        <dbReference type="PROSITE" id="PS51462"/>
    </source>
</evidence>
<dbReference type="PANTHER" id="PTHR11839">
    <property type="entry name" value="UDP/ADP-SUGAR PYROPHOSPHATASE"/>
    <property type="match status" value="1"/>
</dbReference>
<sequence length="170" mass="19614">MNNPQSLPYRPNVGIALFNPQGLLFVAQRADLPGEIWQCPQGGIDEQEDPLKAAQRELYEETGCKQATLLGEKKDWVSYDLPPALIGRALGGKYRGQTQKWYVFGFDGHDHDIRLDLHTPPEFSAWEWVPPQELLQRNLGFKRELYEKLLPELEHIYQAASKDWIRTKRA</sequence>
<name>A0A4Y6UHZ9_9PROT</name>
<evidence type="ECO:0000256" key="1">
    <source>
        <dbReference type="ARBA" id="ARBA00001946"/>
    </source>
</evidence>
<dbReference type="Proteomes" id="UP000316313">
    <property type="component" value="Chromosome"/>
</dbReference>
<protein>
    <recommendedName>
        <fullName evidence="3">RNA pyrophosphohydrolase</fullName>
        <ecNumber evidence="3">3.6.1.-</ecNumber>
    </recommendedName>
    <alternativeName>
        <fullName evidence="3">(Di)nucleoside polyphosphate hydrolase</fullName>
    </alternativeName>
</protein>
<dbReference type="HAMAP" id="MF_00298">
    <property type="entry name" value="Nudix_RppH"/>
    <property type="match status" value="1"/>
</dbReference>
<reference evidence="5 6" key="1">
    <citation type="submission" date="2019-03" db="EMBL/GenBank/DDBJ databases">
        <title>The complete genome sequence of Swingsia samuiensis NBRC107927(T).</title>
        <authorList>
            <person name="Chua K.-O."/>
            <person name="Chan K.-G."/>
            <person name="See-Too W.-S."/>
        </authorList>
    </citation>
    <scope>NUCLEOTIDE SEQUENCE [LARGE SCALE GENOMIC DNA]</scope>
    <source>
        <strain evidence="5 6">AH83</strain>
    </source>
</reference>
<organism evidence="5 6">
    <name type="scientific">Swingsia samuiensis</name>
    <dbReference type="NCBI Taxonomy" id="1293412"/>
    <lineage>
        <taxon>Bacteria</taxon>
        <taxon>Pseudomonadati</taxon>
        <taxon>Pseudomonadota</taxon>
        <taxon>Alphaproteobacteria</taxon>
        <taxon>Acetobacterales</taxon>
        <taxon>Acetobacteraceae</taxon>
        <taxon>Swingsia</taxon>
    </lineage>
</organism>
<dbReference type="EMBL" id="CP038141">
    <property type="protein sequence ID" value="QDH16440.1"/>
    <property type="molecule type" value="Genomic_DNA"/>
</dbReference>
<dbReference type="InterPro" id="IPR022927">
    <property type="entry name" value="RppH"/>
</dbReference>
<dbReference type="KEGG" id="ssam:E3D00_01785"/>
<dbReference type="CDD" id="cd03671">
    <property type="entry name" value="NUDIX_Ap4A_hydrolase_plant_like"/>
    <property type="match status" value="1"/>
</dbReference>
<dbReference type="AlphaFoldDB" id="A0A4Y6UHZ9"/>
<dbReference type="PROSITE" id="PS51462">
    <property type="entry name" value="NUDIX"/>
    <property type="match status" value="1"/>
</dbReference>
<proteinExistence type="inferred from homology"/>
<accession>A0A4Y6UHZ9</accession>
<comment type="function">
    <text evidence="3">Accelerates the degradation of transcripts by removing pyrophosphate from the 5'-end of triphosphorylated RNA, leading to a more labile monophosphorylated state that can stimulate subsequent ribonuclease cleavage.</text>
</comment>
<dbReference type="GO" id="GO:0019693">
    <property type="term" value="P:ribose phosphate metabolic process"/>
    <property type="evidence" value="ECO:0007669"/>
    <property type="project" value="TreeGrafter"/>
</dbReference>
<evidence type="ECO:0000313" key="5">
    <source>
        <dbReference type="EMBL" id="QDH16440.1"/>
    </source>
</evidence>
<dbReference type="InterPro" id="IPR000086">
    <property type="entry name" value="NUDIX_hydrolase_dom"/>
</dbReference>
<keyword evidence="6" id="KW-1185">Reference proteome</keyword>
<dbReference type="PANTHER" id="PTHR11839:SF22">
    <property type="entry name" value="NUDIX HYDROLASE 26, CHLOROPLASTIC"/>
    <property type="match status" value="1"/>
</dbReference>
<dbReference type="GO" id="GO:0008893">
    <property type="term" value="F:guanosine-3',5'-bis(diphosphate) 3'-diphosphatase activity"/>
    <property type="evidence" value="ECO:0007669"/>
    <property type="project" value="TreeGrafter"/>
</dbReference>
<comment type="cofactor">
    <cofactor evidence="3">
        <name>a divalent metal cation</name>
        <dbReference type="ChEBI" id="CHEBI:60240"/>
    </cofactor>
</comment>
<dbReference type="InterPro" id="IPR020084">
    <property type="entry name" value="NUDIX_hydrolase_CS"/>
</dbReference>
<dbReference type="OrthoDB" id="9816040at2"/>
<dbReference type="Gene3D" id="3.90.79.10">
    <property type="entry name" value="Nucleoside Triphosphate Pyrophosphohydrolase"/>
    <property type="match status" value="1"/>
</dbReference>
<dbReference type="NCBIfam" id="NF001938">
    <property type="entry name" value="PRK00714.1-5"/>
    <property type="match status" value="1"/>
</dbReference>
<dbReference type="PROSITE" id="PS00893">
    <property type="entry name" value="NUDIX_BOX"/>
    <property type="match status" value="1"/>
</dbReference>
<dbReference type="SUPFAM" id="SSF55811">
    <property type="entry name" value="Nudix"/>
    <property type="match status" value="1"/>
</dbReference>
<dbReference type="Pfam" id="PF00293">
    <property type="entry name" value="NUDIX"/>
    <property type="match status" value="1"/>
</dbReference>
<evidence type="ECO:0000313" key="6">
    <source>
        <dbReference type="Proteomes" id="UP000316313"/>
    </source>
</evidence>
<evidence type="ECO:0000256" key="3">
    <source>
        <dbReference type="HAMAP-Rule" id="MF_00298"/>
    </source>
</evidence>
<dbReference type="InterPro" id="IPR015797">
    <property type="entry name" value="NUDIX_hydrolase-like_dom_sf"/>
</dbReference>
<dbReference type="GO" id="GO:0034432">
    <property type="term" value="F:bis(5'-adenosyl)-pentaphosphatase activity"/>
    <property type="evidence" value="ECO:0007669"/>
    <property type="project" value="TreeGrafter"/>
</dbReference>
<dbReference type="RefSeq" id="WP_141459412.1">
    <property type="nucleotide sequence ID" value="NZ_CP038141.1"/>
</dbReference>
<feature type="domain" description="Nudix hydrolase" evidence="4">
    <location>
        <begin position="8"/>
        <end position="151"/>
    </location>
</feature>
<comment type="cofactor">
    <cofactor evidence="1">
        <name>Mg(2+)</name>
        <dbReference type="ChEBI" id="CHEBI:18420"/>
    </cofactor>
</comment>
<evidence type="ECO:0000256" key="2">
    <source>
        <dbReference type="ARBA" id="ARBA00022801"/>
    </source>
</evidence>
<feature type="short sequence motif" description="Nudix box" evidence="3">
    <location>
        <begin position="42"/>
        <end position="63"/>
    </location>
</feature>
<dbReference type="GO" id="GO:0006753">
    <property type="term" value="P:nucleoside phosphate metabolic process"/>
    <property type="evidence" value="ECO:0007669"/>
    <property type="project" value="TreeGrafter"/>
</dbReference>
<dbReference type="EC" id="3.6.1.-" evidence="3"/>
<gene>
    <name evidence="3" type="primary">rppH</name>
    <name evidence="3" type="synonym">nudH</name>
    <name evidence="5" type="ORF">E3D00_01785</name>
</gene>
<comment type="similarity">
    <text evidence="3">Belongs to the Nudix hydrolase family. RppH subfamily.</text>
</comment>
<keyword evidence="2 3" id="KW-0378">Hydrolase</keyword>